<dbReference type="InterPro" id="IPR002933">
    <property type="entry name" value="Peptidase_M20"/>
</dbReference>
<evidence type="ECO:0000256" key="1">
    <source>
        <dbReference type="ARBA" id="ARBA00022723"/>
    </source>
</evidence>
<evidence type="ECO:0000256" key="2">
    <source>
        <dbReference type="ARBA" id="ARBA00022801"/>
    </source>
</evidence>
<dbReference type="Gene3D" id="3.30.70.360">
    <property type="match status" value="1"/>
</dbReference>
<dbReference type="GO" id="GO:0046872">
    <property type="term" value="F:metal ion binding"/>
    <property type="evidence" value="ECO:0007669"/>
    <property type="project" value="UniProtKB-KW"/>
</dbReference>
<evidence type="ECO:0000313" key="3">
    <source>
        <dbReference type="EMBL" id="AHI57400.1"/>
    </source>
</evidence>
<gene>
    <name evidence="3" type="ORF">P344_00110</name>
</gene>
<dbReference type="RefSeq" id="WP_025316859.1">
    <property type="nucleotide sequence ID" value="NZ_CP002082.1"/>
</dbReference>
<keyword evidence="2" id="KW-0378">Hydrolase</keyword>
<sequence>MKVDDKGLLFANLYAIKILKDLSYYPKTKIRIIFGTDEESRGLGINYYISKEKPPIMGYTSDSVFPVVFAEKGIFTYWLNKKNNNFANQIFNLKGGDRSNVVPDYCEVTLKNLDFDLPVQLNDFLKQYNTNDQYKFEIKNNNDSWIIHSYGVTAHASTPEEGFNAIHNLIKLIIWITISARW</sequence>
<keyword evidence="1" id="KW-0479">Metal-binding</keyword>
<dbReference type="eggNOG" id="COG0624">
    <property type="taxonomic scope" value="Bacteria"/>
</dbReference>
<dbReference type="Gene3D" id="3.40.630.10">
    <property type="entry name" value="Zn peptidases"/>
    <property type="match status" value="1"/>
</dbReference>
<dbReference type="InterPro" id="IPR036264">
    <property type="entry name" value="Bact_exopeptidase_dim_dom"/>
</dbReference>
<dbReference type="HOGENOM" id="CLU_1481135_0_0_14"/>
<dbReference type="PANTHER" id="PTHR43808:SF31">
    <property type="entry name" value="N-ACETYL-L-CITRULLINE DEACETYLASE"/>
    <property type="match status" value="1"/>
</dbReference>
<dbReference type="InterPro" id="IPR050072">
    <property type="entry name" value="Peptidase_M20A"/>
</dbReference>
<dbReference type="SUPFAM" id="SSF53187">
    <property type="entry name" value="Zn-dependent exopeptidases"/>
    <property type="match status" value="1"/>
</dbReference>
<proteinExistence type="predicted"/>
<dbReference type="STRING" id="838561.P344_00110"/>
<evidence type="ECO:0000313" key="4">
    <source>
        <dbReference type="Proteomes" id="UP000019260"/>
    </source>
</evidence>
<dbReference type="SUPFAM" id="SSF55031">
    <property type="entry name" value="Bacterial exopeptidase dimerisation domain"/>
    <property type="match status" value="1"/>
</dbReference>
<name>W6AL26_9MOLU</name>
<accession>W6AL26</accession>
<dbReference type="GO" id="GO:0006526">
    <property type="term" value="P:L-arginine biosynthetic process"/>
    <property type="evidence" value="ECO:0007669"/>
    <property type="project" value="TreeGrafter"/>
</dbReference>
<dbReference type="EMBL" id="CP006720">
    <property type="protein sequence ID" value="AHI57400.1"/>
    <property type="molecule type" value="Genomic_DNA"/>
</dbReference>
<dbReference type="KEGG" id="smia:P344_00110"/>
<protein>
    <submittedName>
        <fullName evidence="3">Uncharacterized protein</fullName>
    </submittedName>
</protein>
<dbReference type="PANTHER" id="PTHR43808">
    <property type="entry name" value="ACETYLORNITHINE DEACETYLASE"/>
    <property type="match status" value="1"/>
</dbReference>
<dbReference type="AlphaFoldDB" id="W6AL26"/>
<dbReference type="PATRIC" id="fig|838561.3.peg.20"/>
<dbReference type="GO" id="GO:0008777">
    <property type="term" value="F:acetylornithine deacetylase activity"/>
    <property type="evidence" value="ECO:0007669"/>
    <property type="project" value="TreeGrafter"/>
</dbReference>
<reference evidence="3 4" key="1">
    <citation type="submission" date="2013-09" db="EMBL/GenBank/DDBJ databases">
        <title>Complete genome sequence of Spiroplasma mirum suckling mouse cataract agent.</title>
        <authorList>
            <person name="Landry C.A."/>
            <person name="Bastian F.O."/>
            <person name="Thune R.L."/>
        </authorList>
    </citation>
    <scope>NUCLEOTIDE SEQUENCE [LARGE SCALE GENOMIC DNA]</scope>
    <source>
        <strain evidence="3 4">SMCA</strain>
    </source>
</reference>
<dbReference type="Pfam" id="PF01546">
    <property type="entry name" value="Peptidase_M20"/>
    <property type="match status" value="1"/>
</dbReference>
<dbReference type="Proteomes" id="UP000019260">
    <property type="component" value="Chromosome"/>
</dbReference>
<organism evidence="3 4">
    <name type="scientific">Spiroplasma mirum ATCC 29335</name>
    <dbReference type="NCBI Taxonomy" id="838561"/>
    <lineage>
        <taxon>Bacteria</taxon>
        <taxon>Bacillati</taxon>
        <taxon>Mycoplasmatota</taxon>
        <taxon>Mollicutes</taxon>
        <taxon>Entomoplasmatales</taxon>
        <taxon>Spiroplasmataceae</taxon>
        <taxon>Spiroplasma</taxon>
    </lineage>
</organism>
<keyword evidence="4" id="KW-1185">Reference proteome</keyword>